<organism evidence="2 3">
    <name type="scientific">Arachis hypogaea</name>
    <name type="common">Peanut</name>
    <dbReference type="NCBI Taxonomy" id="3818"/>
    <lineage>
        <taxon>Eukaryota</taxon>
        <taxon>Viridiplantae</taxon>
        <taxon>Streptophyta</taxon>
        <taxon>Embryophyta</taxon>
        <taxon>Tracheophyta</taxon>
        <taxon>Spermatophyta</taxon>
        <taxon>Magnoliopsida</taxon>
        <taxon>eudicotyledons</taxon>
        <taxon>Gunneridae</taxon>
        <taxon>Pentapetalae</taxon>
        <taxon>rosids</taxon>
        <taxon>fabids</taxon>
        <taxon>Fabales</taxon>
        <taxon>Fabaceae</taxon>
        <taxon>Papilionoideae</taxon>
        <taxon>50 kb inversion clade</taxon>
        <taxon>dalbergioids sensu lato</taxon>
        <taxon>Dalbergieae</taxon>
        <taxon>Pterocarpus clade</taxon>
        <taxon>Arachis</taxon>
    </lineage>
</organism>
<accession>A0A444Y9C3</accession>
<dbReference type="EMBL" id="SDMP01000017">
    <property type="protein sequence ID" value="RYQ98528.1"/>
    <property type="molecule type" value="Genomic_DNA"/>
</dbReference>
<dbReference type="Pfam" id="PF00248">
    <property type="entry name" value="Aldo_ket_red"/>
    <property type="match status" value="1"/>
</dbReference>
<dbReference type="PRINTS" id="PR00069">
    <property type="entry name" value="ALDKETRDTASE"/>
</dbReference>
<proteinExistence type="predicted"/>
<feature type="domain" description="NADP-dependent oxidoreductase" evidence="1">
    <location>
        <begin position="3"/>
        <end position="69"/>
    </location>
</feature>
<dbReference type="PANTHER" id="PTHR11732">
    <property type="entry name" value="ALDO/KETO REDUCTASE"/>
    <property type="match status" value="1"/>
</dbReference>
<evidence type="ECO:0000313" key="2">
    <source>
        <dbReference type="EMBL" id="RYQ98528.1"/>
    </source>
</evidence>
<dbReference type="AlphaFoldDB" id="A0A444Y9C3"/>
<dbReference type="InterPro" id="IPR036812">
    <property type="entry name" value="NAD(P)_OxRdtase_dom_sf"/>
</dbReference>
<dbReference type="InterPro" id="IPR023210">
    <property type="entry name" value="NADP_OxRdtase_dom"/>
</dbReference>
<name>A0A444Y9C3_ARAHY</name>
<dbReference type="GO" id="GO:0016491">
    <property type="term" value="F:oxidoreductase activity"/>
    <property type="evidence" value="ECO:0007669"/>
    <property type="project" value="InterPro"/>
</dbReference>
<dbReference type="Proteomes" id="UP000289738">
    <property type="component" value="Chromosome B07"/>
</dbReference>
<dbReference type="SUPFAM" id="SSF51430">
    <property type="entry name" value="NAD(P)-linked oxidoreductase"/>
    <property type="match status" value="1"/>
</dbReference>
<gene>
    <name evidence="2" type="ORF">Ahy_B07g086264</name>
</gene>
<dbReference type="InterPro" id="IPR020471">
    <property type="entry name" value="AKR"/>
</dbReference>
<protein>
    <recommendedName>
        <fullName evidence="1">NADP-dependent oxidoreductase domain-containing protein</fullName>
    </recommendedName>
</protein>
<comment type="caution">
    <text evidence="2">The sequence shown here is derived from an EMBL/GenBank/DDBJ whole genome shotgun (WGS) entry which is preliminary data.</text>
</comment>
<keyword evidence="3" id="KW-1185">Reference proteome</keyword>
<evidence type="ECO:0000313" key="3">
    <source>
        <dbReference type="Proteomes" id="UP000289738"/>
    </source>
</evidence>
<dbReference type="Gene3D" id="3.20.20.100">
    <property type="entry name" value="NADP-dependent oxidoreductase domain"/>
    <property type="match status" value="1"/>
</dbReference>
<dbReference type="STRING" id="3818.A0A444Y9C3"/>
<evidence type="ECO:0000259" key="1">
    <source>
        <dbReference type="Pfam" id="PF00248"/>
    </source>
</evidence>
<reference evidence="2 3" key="1">
    <citation type="submission" date="2019-01" db="EMBL/GenBank/DDBJ databases">
        <title>Sequencing of cultivated peanut Arachis hypogaea provides insights into genome evolution and oil improvement.</title>
        <authorList>
            <person name="Chen X."/>
        </authorList>
    </citation>
    <scope>NUCLEOTIDE SEQUENCE [LARGE SCALE GENOMIC DNA]</scope>
    <source>
        <strain evidence="3">cv. Fuhuasheng</strain>
        <tissue evidence="2">Leaves</tissue>
    </source>
</reference>
<sequence length="72" mass="8629">MLHENNITERVRPALNNTLQELQLDYLDLYFIHWPFRLKDGVSTPPKEGEVLEFDMEGVWREMEKLVKENLV</sequence>